<name>A0A317U544_9GAMM</name>
<gene>
    <name evidence="1" type="ORF">DGG96_09435</name>
</gene>
<dbReference type="EMBL" id="QHJG01000013">
    <property type="protein sequence ID" value="PWY55947.1"/>
    <property type="molecule type" value="Genomic_DNA"/>
</dbReference>
<organism evidence="1 2">
    <name type="scientific">Legionella qingyii</name>
    <dbReference type="NCBI Taxonomy" id="2184757"/>
    <lineage>
        <taxon>Bacteria</taxon>
        <taxon>Pseudomonadati</taxon>
        <taxon>Pseudomonadota</taxon>
        <taxon>Gammaproteobacteria</taxon>
        <taxon>Legionellales</taxon>
        <taxon>Legionellaceae</taxon>
        <taxon>Legionella</taxon>
    </lineage>
</organism>
<accession>A0A317U544</accession>
<sequence>MRIKGVINGLKQVTSLVVTLVQRGTPRQDGYANYRIKRTVLAGEGQMQPDMRHCVISTTLRNKFQTQSTDSTHFVTDRKGDRYC</sequence>
<evidence type="ECO:0000313" key="1">
    <source>
        <dbReference type="EMBL" id="PWY55947.1"/>
    </source>
</evidence>
<dbReference type="AlphaFoldDB" id="A0A317U544"/>
<comment type="caution">
    <text evidence="1">The sequence shown here is derived from an EMBL/GenBank/DDBJ whole genome shotgun (WGS) entry which is preliminary data.</text>
</comment>
<evidence type="ECO:0000313" key="2">
    <source>
        <dbReference type="Proteomes" id="UP000247152"/>
    </source>
</evidence>
<dbReference type="Proteomes" id="UP000247152">
    <property type="component" value="Unassembled WGS sequence"/>
</dbReference>
<reference evidence="1 2" key="1">
    <citation type="submission" date="2018-05" db="EMBL/GenBank/DDBJ databases">
        <title>Legionella qingyii sp.nov., whole genome shotgun sequence.</title>
        <authorList>
            <person name="Wu H."/>
            <person name="Zhu Q."/>
            <person name="Hu C."/>
        </authorList>
    </citation>
    <scope>NUCLEOTIDE SEQUENCE [LARGE SCALE GENOMIC DNA]</scope>
    <source>
        <strain evidence="1 2">HEB18</strain>
    </source>
</reference>
<proteinExistence type="predicted"/>
<protein>
    <submittedName>
        <fullName evidence="1">Uncharacterized protein</fullName>
    </submittedName>
</protein>